<keyword evidence="2" id="KW-1185">Reference proteome</keyword>
<comment type="caution">
    <text evidence="1">The sequence shown here is derived from an EMBL/GenBank/DDBJ whole genome shotgun (WGS) entry which is preliminary data.</text>
</comment>
<dbReference type="PANTHER" id="PTHR30348:SF9">
    <property type="entry name" value="UPF0759 PROTEIN YECE"/>
    <property type="match status" value="1"/>
</dbReference>
<dbReference type="SUPFAM" id="SSF117396">
    <property type="entry name" value="TM1631-like"/>
    <property type="match status" value="1"/>
</dbReference>
<reference evidence="2" key="1">
    <citation type="journal article" date="2019" name="Int. J. Syst. Evol. Microbiol.">
        <title>The Global Catalogue of Microorganisms (GCM) 10K type strain sequencing project: providing services to taxonomists for standard genome sequencing and annotation.</title>
        <authorList>
            <consortium name="The Broad Institute Genomics Platform"/>
            <consortium name="The Broad Institute Genome Sequencing Center for Infectious Disease"/>
            <person name="Wu L."/>
            <person name="Ma J."/>
        </authorList>
    </citation>
    <scope>NUCLEOTIDE SEQUENCE [LARGE SCALE GENOMIC DNA]</scope>
    <source>
        <strain evidence="2">KCTC 42255</strain>
    </source>
</reference>
<dbReference type="RefSeq" id="WP_379044352.1">
    <property type="nucleotide sequence ID" value="NZ_JBHULZ010000023.1"/>
</dbReference>
<dbReference type="PANTHER" id="PTHR30348">
    <property type="entry name" value="UNCHARACTERIZED PROTEIN YECE"/>
    <property type="match status" value="1"/>
</dbReference>
<organism evidence="1 2">
    <name type="scientific">Mesonia sediminis</name>
    <dbReference type="NCBI Taxonomy" id="1703946"/>
    <lineage>
        <taxon>Bacteria</taxon>
        <taxon>Pseudomonadati</taxon>
        <taxon>Bacteroidota</taxon>
        <taxon>Flavobacteriia</taxon>
        <taxon>Flavobacteriales</taxon>
        <taxon>Flavobacteriaceae</taxon>
        <taxon>Mesonia</taxon>
    </lineage>
</organism>
<dbReference type="Proteomes" id="UP001597357">
    <property type="component" value="Unassembled WGS sequence"/>
</dbReference>
<evidence type="ECO:0000313" key="1">
    <source>
        <dbReference type="EMBL" id="MFD2697106.1"/>
    </source>
</evidence>
<dbReference type="Pfam" id="PF01904">
    <property type="entry name" value="DUF72"/>
    <property type="match status" value="1"/>
</dbReference>
<dbReference type="EMBL" id="JBHULZ010000023">
    <property type="protein sequence ID" value="MFD2697106.1"/>
    <property type="molecule type" value="Genomic_DNA"/>
</dbReference>
<accession>A0ABW5SBA4</accession>
<dbReference type="InterPro" id="IPR002763">
    <property type="entry name" value="DUF72"/>
</dbReference>
<dbReference type="Gene3D" id="3.20.20.410">
    <property type="entry name" value="Protein of unknown function UPF0759"/>
    <property type="match status" value="1"/>
</dbReference>
<protein>
    <submittedName>
        <fullName evidence="1">DUF72 domain-containing protein</fullName>
    </submittedName>
</protein>
<proteinExistence type="predicted"/>
<evidence type="ECO:0000313" key="2">
    <source>
        <dbReference type="Proteomes" id="UP001597357"/>
    </source>
</evidence>
<gene>
    <name evidence="1" type="ORF">ACFSQ0_03805</name>
</gene>
<dbReference type="InterPro" id="IPR036520">
    <property type="entry name" value="UPF0759_sf"/>
</dbReference>
<sequence length="287" mass="34195">MKFGKVKLSEINKLYLPQDHKQTQNVLHKFKPHFFEEIRVGDSTWTNLKPNNKKTKLSEYQEKLNAVELNASFYRNWSANQYQKWKEQVDNNFKFSPKVPRQISHYKRLENCELATQHFTENISNLGNTLGCSFMQMPENFQANETNLLRLAHFIKLWPYELPLAIELRHFSWFKDEDYANKLNNLLLAYNISSVITDTPGERAVLHMRLTTNTAFIRFNALNEAIDYERINEWVNKIEDWYNKGLKKLYFFMHQGDQENKGVLLSYFITKLNKRYNINIKNPIALK</sequence>
<name>A0ABW5SBA4_9FLAO</name>